<dbReference type="RefSeq" id="WP_145662046.1">
    <property type="nucleotide sequence ID" value="NZ_VIWO01000001.1"/>
</dbReference>
<organism evidence="1 2">
    <name type="scientific">Chitinophaga polysaccharea</name>
    <dbReference type="NCBI Taxonomy" id="1293035"/>
    <lineage>
        <taxon>Bacteria</taxon>
        <taxon>Pseudomonadati</taxon>
        <taxon>Bacteroidota</taxon>
        <taxon>Chitinophagia</taxon>
        <taxon>Chitinophagales</taxon>
        <taxon>Chitinophagaceae</taxon>
        <taxon>Chitinophaga</taxon>
    </lineage>
</organism>
<dbReference type="AlphaFoldDB" id="A0A561Q2X0"/>
<dbReference type="InterPro" id="IPR021295">
    <property type="entry name" value="DUF2867"/>
</dbReference>
<reference evidence="1 2" key="1">
    <citation type="submission" date="2019-06" db="EMBL/GenBank/DDBJ databases">
        <title>Sorghum-associated microbial communities from plants grown in Nebraska, USA.</title>
        <authorList>
            <person name="Schachtman D."/>
        </authorList>
    </citation>
    <scope>NUCLEOTIDE SEQUENCE [LARGE SCALE GENOMIC DNA]</scope>
    <source>
        <strain evidence="1 2">1209</strain>
    </source>
</reference>
<dbReference type="OrthoDB" id="7058586at2"/>
<evidence type="ECO:0000313" key="1">
    <source>
        <dbReference type="EMBL" id="TWF44712.1"/>
    </source>
</evidence>
<sequence length="174" mass="19857">MIAFKSSLPGNSLLYKHPSVVHYKDSFAANIPVTQPVSIEQTGNAFFSSTPSWVKKLMHIRDGIVRQMGLKTTPHRKNRPQLAFVPGEKAGIFNILDKNDQELILGEDDKHLNFRVSLYLQPLDSTSQQLVCTITVHYNNTWGKLYFFFVKPFHRLIVPAILKNTVYQLRTSAQ</sequence>
<name>A0A561Q2X0_9BACT</name>
<keyword evidence="2" id="KW-1185">Reference proteome</keyword>
<dbReference type="Pfam" id="PF11066">
    <property type="entry name" value="DUF2867"/>
    <property type="match status" value="1"/>
</dbReference>
<accession>A0A561Q2X0</accession>
<dbReference type="Proteomes" id="UP000320811">
    <property type="component" value="Unassembled WGS sequence"/>
</dbReference>
<proteinExistence type="predicted"/>
<evidence type="ECO:0000313" key="2">
    <source>
        <dbReference type="Proteomes" id="UP000320811"/>
    </source>
</evidence>
<dbReference type="EMBL" id="VIWO01000001">
    <property type="protein sequence ID" value="TWF44712.1"/>
    <property type="molecule type" value="Genomic_DNA"/>
</dbReference>
<gene>
    <name evidence="1" type="ORF">FHW36_101633</name>
</gene>
<comment type="caution">
    <text evidence="1">The sequence shown here is derived from an EMBL/GenBank/DDBJ whole genome shotgun (WGS) entry which is preliminary data.</text>
</comment>
<protein>
    <submittedName>
        <fullName evidence="1">Uncharacterized protein DUF2867</fullName>
    </submittedName>
</protein>